<name>U1GC32_ENDPU</name>
<feature type="region of interest" description="Disordered" evidence="5">
    <location>
        <begin position="308"/>
        <end position="337"/>
    </location>
</feature>
<comment type="subcellular location">
    <subcellularLocation>
        <location evidence="1">Nucleus envelope</location>
    </subcellularLocation>
    <subcellularLocation>
        <location evidence="4">Nucleus</location>
        <location evidence="4">Nuclear pore complex</location>
    </subcellularLocation>
</comment>
<keyword evidence="4" id="KW-0472">Membrane</keyword>
<evidence type="ECO:0000256" key="1">
    <source>
        <dbReference type="ARBA" id="ARBA00004259"/>
    </source>
</evidence>
<keyword evidence="4" id="KW-0811">Translocation</keyword>
<dbReference type="InterPro" id="IPR007231">
    <property type="entry name" value="Nucleoporin_int_Nup93/Nic96"/>
</dbReference>
<dbReference type="Proteomes" id="UP000019373">
    <property type="component" value="Unassembled WGS sequence"/>
</dbReference>
<dbReference type="GO" id="GO:0005643">
    <property type="term" value="C:nuclear pore"/>
    <property type="evidence" value="ECO:0007669"/>
    <property type="project" value="UniProtKB-SubCell"/>
</dbReference>
<dbReference type="OMA" id="LLMCGQF"/>
<keyword evidence="4" id="KW-0906">Nuclear pore complex</keyword>
<feature type="region of interest" description="Disordered" evidence="5">
    <location>
        <begin position="1"/>
        <end position="147"/>
    </location>
</feature>
<keyword evidence="7" id="KW-1185">Reference proteome</keyword>
<evidence type="ECO:0000256" key="4">
    <source>
        <dbReference type="RuleBase" id="RU364035"/>
    </source>
</evidence>
<reference evidence="7" key="1">
    <citation type="journal article" date="2014" name="BMC Genomics">
        <title>Genome characteristics reveal the impact of lichenization on lichen-forming fungus Endocarpon pusillum Hedwig (Verrucariales, Ascomycota).</title>
        <authorList>
            <person name="Wang Y.-Y."/>
            <person name="Liu B."/>
            <person name="Zhang X.-Y."/>
            <person name="Zhou Q.-M."/>
            <person name="Zhang T."/>
            <person name="Li H."/>
            <person name="Yu Y.-F."/>
            <person name="Zhang X.-L."/>
            <person name="Hao X.-Y."/>
            <person name="Wang M."/>
            <person name="Wang L."/>
            <person name="Wei J.-C."/>
        </authorList>
    </citation>
    <scope>NUCLEOTIDE SEQUENCE [LARGE SCALE GENOMIC DNA]</scope>
    <source>
        <strain evidence="7">Z07020 / HMAS-L-300199</strain>
    </source>
</reference>
<dbReference type="RefSeq" id="XP_007804643.1">
    <property type="nucleotide sequence ID" value="XM_007806452.1"/>
</dbReference>
<feature type="region of interest" description="Disordered" evidence="5">
    <location>
        <begin position="903"/>
        <end position="929"/>
    </location>
</feature>
<evidence type="ECO:0000256" key="5">
    <source>
        <dbReference type="SAM" id="MobiDB-lite"/>
    </source>
</evidence>
<sequence>MFGSSQPSSGAGGGAGAFGSLGLGASAEQPAKRKSIFDISSAQTTQPQPQQSSLFGSASTAAASSTSMFAQSTSAGQSQGLFGAVPGTSAPASGTFSFLGGTGSQQQPQAPQQSQPSGLGSSIFSNAPPGQSSQQQSLGQSQARDPAHFNSLLERQRKRQRFGASSQNGRVGQLPHLNMDLGDLARRAQEIGGRGSKPALVNGADSRAHYLLAGSGVAPGKATKEFERLERDGQAPTYQPAEPFDPDNEKYIRGLQERGREAMIQEAIDRVRRDFDAHLEESLSINFEEQKKKIMQHFGLIARDEVADEPDGAQPDQGGFGHTSTGKRPFEDSAKASTRSVFGRSGLAKSLIGSPAMGASTTSFFGDSSVNSGNSSSLGKGQNGRFLRDKERFFLQKVQQLNAARLQEKVYPILREFAMVEDQAGGDIPHQLVDSYDALIDITKEDAEVQNQSDPGAIKERQYSEAYLDENPHSPKATKLRKQILHGSRAYLERAFYREVESVIEKNPREAQLGGRPTLMNKIRAYIRVRASRKDLAPDGTELQQIGDNGDYCWIIIFYLLRCGFVRQAVEYVSNDPAFQSTDRKFISYLTNYASSPERRLSRKLQDMINGEYQQRLRNAPENTLDPYRMACYKMVGRCDLNRRNLDTIGQGVEDWIWLQFNLAREVDRAEEISGETFGLDQICETVQEIGQKHFQKGQAEASGGYGIYFFMQMLAGMFEAAVAYLHSHNPVSAVHVAIALSYYGLLRVSDYSVAGNELGADQLCAAGGVLHCVVPNRIARGCRRLPRPHLPPLGSACHECLRQLCLETREFAQLLGDIRTDGSRIPGAIEQQGRLIKLDSHGDFLKAVTMQAAAIADERCQVADAVLLYHLCEDYDNVVRILNSALADAVTLDLGEAQMQLQPLKPRSEQPSAANGNTESKTGAQHDLPLQFQRPLL</sequence>
<organism evidence="6 7">
    <name type="scientific">Endocarpon pusillum (strain Z07020 / HMAS-L-300199)</name>
    <name type="common">Lichen-forming fungus</name>
    <dbReference type="NCBI Taxonomy" id="1263415"/>
    <lineage>
        <taxon>Eukaryota</taxon>
        <taxon>Fungi</taxon>
        <taxon>Dikarya</taxon>
        <taxon>Ascomycota</taxon>
        <taxon>Pezizomycotina</taxon>
        <taxon>Eurotiomycetes</taxon>
        <taxon>Chaetothyriomycetidae</taxon>
        <taxon>Verrucariales</taxon>
        <taxon>Verrucariaceae</taxon>
        <taxon>Endocarpon</taxon>
    </lineage>
</organism>
<dbReference type="OrthoDB" id="1918363at2759"/>
<dbReference type="Pfam" id="PF04097">
    <property type="entry name" value="Nic96"/>
    <property type="match status" value="2"/>
</dbReference>
<feature type="compositionally biased region" description="Low complexity" evidence="5">
    <location>
        <begin position="43"/>
        <end position="75"/>
    </location>
</feature>
<dbReference type="AlphaFoldDB" id="U1GC32"/>
<feature type="compositionally biased region" description="Low complexity" evidence="5">
    <location>
        <begin position="130"/>
        <end position="142"/>
    </location>
</feature>
<dbReference type="EMBL" id="KE721401">
    <property type="protein sequence ID" value="ERF69613.1"/>
    <property type="molecule type" value="Genomic_DNA"/>
</dbReference>
<dbReference type="GO" id="GO:0017056">
    <property type="term" value="F:structural constituent of nuclear pore"/>
    <property type="evidence" value="ECO:0007669"/>
    <property type="project" value="InterPro"/>
</dbReference>
<dbReference type="eggNOG" id="KOG2168">
    <property type="taxonomic scope" value="Eukaryota"/>
</dbReference>
<gene>
    <name evidence="6" type="ORF">EPUS_03605</name>
</gene>
<keyword evidence="3 4" id="KW-0539">Nucleus</keyword>
<keyword evidence="4" id="KW-0813">Transport</keyword>
<evidence type="ECO:0000313" key="7">
    <source>
        <dbReference type="Proteomes" id="UP000019373"/>
    </source>
</evidence>
<keyword evidence="4" id="KW-0509">mRNA transport</keyword>
<evidence type="ECO:0000313" key="6">
    <source>
        <dbReference type="EMBL" id="ERF69613.1"/>
    </source>
</evidence>
<protein>
    <recommendedName>
        <fullName evidence="4">Nuclear pore protein</fullName>
    </recommendedName>
</protein>
<keyword evidence="4" id="KW-0653">Protein transport</keyword>
<evidence type="ECO:0000256" key="3">
    <source>
        <dbReference type="ARBA" id="ARBA00023242"/>
    </source>
</evidence>
<dbReference type="PANTHER" id="PTHR11225">
    <property type="entry name" value="NUCLEAR PORE COMPLEX PROTEIN NUP93 NUCLEOPORIN NUP93 DEAD EYE PROTEIN"/>
    <property type="match status" value="1"/>
</dbReference>
<proteinExistence type="inferred from homology"/>
<feature type="compositionally biased region" description="Polar residues" evidence="5">
    <location>
        <begin position="910"/>
        <end position="924"/>
    </location>
</feature>
<dbReference type="GeneID" id="19238644"/>
<feature type="compositionally biased region" description="Gly residues" evidence="5">
    <location>
        <begin position="10"/>
        <end position="22"/>
    </location>
</feature>
<dbReference type="GO" id="GO:0016973">
    <property type="term" value="P:poly(A)+ mRNA export from nucleus"/>
    <property type="evidence" value="ECO:0007669"/>
    <property type="project" value="TreeGrafter"/>
</dbReference>
<dbReference type="HOGENOM" id="CLU_011846_0_0_1"/>
<comment type="similarity">
    <text evidence="2 4">Belongs to the nucleoporin interacting component (NIC) family.</text>
</comment>
<accession>U1GC32</accession>
<feature type="compositionally biased region" description="Low complexity" evidence="5">
    <location>
        <begin position="93"/>
        <end position="122"/>
    </location>
</feature>
<dbReference type="PANTHER" id="PTHR11225:SF4">
    <property type="entry name" value="NUCLEAR PORE COMPLEX PROTEIN NUP93"/>
    <property type="match status" value="1"/>
</dbReference>
<evidence type="ECO:0000256" key="2">
    <source>
        <dbReference type="ARBA" id="ARBA00010186"/>
    </source>
</evidence>
<dbReference type="GO" id="GO:0006606">
    <property type="term" value="P:protein import into nucleus"/>
    <property type="evidence" value="ECO:0007669"/>
    <property type="project" value="TreeGrafter"/>
</dbReference>